<evidence type="ECO:0000313" key="8">
    <source>
        <dbReference type="EMBL" id="ETN37326.1"/>
    </source>
</evidence>
<evidence type="ECO:0000256" key="2">
    <source>
        <dbReference type="ARBA" id="ARBA00022824"/>
    </source>
</evidence>
<sequence>MASHRGTVSSSLSEKTVTPSQGGADPGPSDTSPAVPADVIYKLLGFTLAMIVFPIGSYFFTLKTVFKAGNATYAGGFAAIMANVVLVGYVIVAMREDQSDKLEAERAKKGKKAQ</sequence>
<accession>W2RLF9</accession>
<feature type="region of interest" description="Disordered" evidence="7">
    <location>
        <begin position="1"/>
        <end position="32"/>
    </location>
</feature>
<keyword evidence="5 6" id="KW-0968">Cytoplasmic vesicle</keyword>
<dbReference type="PANTHER" id="PTHR31792:SF3">
    <property type="entry name" value="VACUOLAR ATPASE ASSEMBLY INTEGRAL MEMBRANE PROTEIN VMA21"/>
    <property type="match status" value="1"/>
</dbReference>
<evidence type="ECO:0000313" key="9">
    <source>
        <dbReference type="Proteomes" id="UP000030752"/>
    </source>
</evidence>
<evidence type="ECO:0008006" key="10">
    <source>
        <dbReference type="Google" id="ProtNLM"/>
    </source>
</evidence>
<dbReference type="STRING" id="1220924.W2RLF9"/>
<feature type="transmembrane region" description="Helical" evidence="6">
    <location>
        <begin position="39"/>
        <end position="60"/>
    </location>
</feature>
<keyword evidence="1 6" id="KW-0812">Transmembrane</keyword>
<proteinExistence type="inferred from homology"/>
<evidence type="ECO:0000256" key="6">
    <source>
        <dbReference type="HAMAP-Rule" id="MF_03058"/>
    </source>
</evidence>
<dbReference type="GO" id="GO:0070072">
    <property type="term" value="P:vacuolar proton-transporting V-type ATPase complex assembly"/>
    <property type="evidence" value="ECO:0007669"/>
    <property type="project" value="UniProtKB-UniRule"/>
</dbReference>
<evidence type="ECO:0000256" key="3">
    <source>
        <dbReference type="ARBA" id="ARBA00022989"/>
    </source>
</evidence>
<keyword evidence="9" id="KW-1185">Reference proteome</keyword>
<feature type="compositionally biased region" description="Polar residues" evidence="7">
    <location>
        <begin position="1"/>
        <end position="21"/>
    </location>
</feature>
<evidence type="ECO:0000256" key="7">
    <source>
        <dbReference type="SAM" id="MobiDB-lite"/>
    </source>
</evidence>
<dbReference type="GO" id="GO:0012507">
    <property type="term" value="C:ER to Golgi transport vesicle membrane"/>
    <property type="evidence" value="ECO:0007669"/>
    <property type="project" value="UniProtKB-SubCell"/>
</dbReference>
<comment type="similarity">
    <text evidence="6">Belongs to the VMA21 family.</text>
</comment>
<dbReference type="FunCoup" id="W2RLF9">
    <property type="interactions" value="45"/>
</dbReference>
<evidence type="ECO:0000256" key="1">
    <source>
        <dbReference type="ARBA" id="ARBA00022692"/>
    </source>
</evidence>
<gene>
    <name evidence="8" type="ORF">HMPREF1541_08317</name>
</gene>
<dbReference type="InParanoid" id="W2RLF9"/>
<dbReference type="HAMAP" id="MF_03058">
    <property type="entry name" value="VMA21"/>
    <property type="match status" value="1"/>
</dbReference>
<evidence type="ECO:0000256" key="4">
    <source>
        <dbReference type="ARBA" id="ARBA00023136"/>
    </source>
</evidence>
<comment type="caution">
    <text evidence="6">Lacks conserved residue(s) required for the propagation of feature annotation.</text>
</comment>
<keyword evidence="2 6" id="KW-0256">Endoplasmic reticulum</keyword>
<dbReference type="GO" id="GO:0033116">
    <property type="term" value="C:endoplasmic reticulum-Golgi intermediate compartment membrane"/>
    <property type="evidence" value="ECO:0007669"/>
    <property type="project" value="UniProtKB-SubCell"/>
</dbReference>
<dbReference type="eggNOG" id="ENOG502SBNA">
    <property type="taxonomic scope" value="Eukaryota"/>
</dbReference>
<dbReference type="PANTHER" id="PTHR31792">
    <property type="entry name" value="VACUOLAR ATPASE ASSEMBLY INTEGRAL MEMBRANE PROTEIN VMA21"/>
    <property type="match status" value="1"/>
</dbReference>
<dbReference type="OrthoDB" id="160405at2759"/>
<dbReference type="InterPro" id="IPR019013">
    <property type="entry name" value="Vma21"/>
</dbReference>
<dbReference type="AlphaFoldDB" id="W2RLF9"/>
<comment type="subcellular location">
    <subcellularLocation>
        <location evidence="6">Endoplasmic reticulum membrane</location>
        <topology evidence="6">Multi-pass membrane protein</topology>
    </subcellularLocation>
    <subcellularLocation>
        <location evidence="6">Endoplasmic reticulum-Golgi intermediate compartment membrane</location>
        <topology evidence="6">Multi-pass membrane protein</topology>
    </subcellularLocation>
    <subcellularLocation>
        <location evidence="6">Cytoplasmic vesicle</location>
        <location evidence="6">COPII-coated vesicle membrane</location>
        <topology evidence="6">Multi-pass membrane protein</topology>
    </subcellularLocation>
</comment>
<protein>
    <recommendedName>
        <fullName evidence="10">Vacuolar ATPase assembly integral membrane protein VMA21</fullName>
    </recommendedName>
</protein>
<dbReference type="HOGENOM" id="CLU_154717_1_1_1"/>
<comment type="function">
    <text evidence="6">Required for the assembly of the V0 complex of the vacuolar ATPase (V-ATPase) in the endoplasmic reticulum.</text>
</comment>
<name>W2RLF9_CYPE1</name>
<reference evidence="8 9" key="1">
    <citation type="submission" date="2013-03" db="EMBL/GenBank/DDBJ databases">
        <title>The Genome Sequence of Phialophora europaea CBS 101466.</title>
        <authorList>
            <consortium name="The Broad Institute Genomics Platform"/>
            <person name="Cuomo C."/>
            <person name="de Hoog S."/>
            <person name="Gorbushina A."/>
            <person name="Walker B."/>
            <person name="Young S.K."/>
            <person name="Zeng Q."/>
            <person name="Gargeya S."/>
            <person name="Fitzgerald M."/>
            <person name="Haas B."/>
            <person name="Abouelleil A."/>
            <person name="Allen A.W."/>
            <person name="Alvarado L."/>
            <person name="Arachchi H.M."/>
            <person name="Berlin A.M."/>
            <person name="Chapman S.B."/>
            <person name="Gainer-Dewar J."/>
            <person name="Goldberg J."/>
            <person name="Griggs A."/>
            <person name="Gujja S."/>
            <person name="Hansen M."/>
            <person name="Howarth C."/>
            <person name="Imamovic A."/>
            <person name="Ireland A."/>
            <person name="Larimer J."/>
            <person name="McCowan C."/>
            <person name="Murphy C."/>
            <person name="Pearson M."/>
            <person name="Poon T.W."/>
            <person name="Priest M."/>
            <person name="Roberts A."/>
            <person name="Saif S."/>
            <person name="Shea T."/>
            <person name="Sisk P."/>
            <person name="Sykes S."/>
            <person name="Wortman J."/>
            <person name="Nusbaum C."/>
            <person name="Birren B."/>
        </authorList>
    </citation>
    <scope>NUCLEOTIDE SEQUENCE [LARGE SCALE GENOMIC DNA]</scope>
    <source>
        <strain evidence="8 9">CBS 101466</strain>
    </source>
</reference>
<dbReference type="EMBL" id="KB822724">
    <property type="protein sequence ID" value="ETN37326.1"/>
    <property type="molecule type" value="Genomic_DNA"/>
</dbReference>
<evidence type="ECO:0000256" key="5">
    <source>
        <dbReference type="ARBA" id="ARBA00023329"/>
    </source>
</evidence>
<keyword evidence="4 6" id="KW-0472">Membrane</keyword>
<keyword evidence="3 6" id="KW-1133">Transmembrane helix</keyword>
<dbReference type="VEuPathDB" id="FungiDB:HMPREF1541_08317"/>
<dbReference type="GeneID" id="19975656"/>
<dbReference type="Pfam" id="PF09446">
    <property type="entry name" value="VMA21"/>
    <property type="match status" value="1"/>
</dbReference>
<dbReference type="RefSeq" id="XP_008720858.1">
    <property type="nucleotide sequence ID" value="XM_008722636.1"/>
</dbReference>
<organism evidence="8 9">
    <name type="scientific">Cyphellophora europaea (strain CBS 101466)</name>
    <name type="common">Phialophora europaea</name>
    <dbReference type="NCBI Taxonomy" id="1220924"/>
    <lineage>
        <taxon>Eukaryota</taxon>
        <taxon>Fungi</taxon>
        <taxon>Dikarya</taxon>
        <taxon>Ascomycota</taxon>
        <taxon>Pezizomycotina</taxon>
        <taxon>Eurotiomycetes</taxon>
        <taxon>Chaetothyriomycetidae</taxon>
        <taxon>Chaetothyriales</taxon>
        <taxon>Cyphellophoraceae</taxon>
        <taxon>Cyphellophora</taxon>
    </lineage>
</organism>
<dbReference type="GO" id="GO:0005789">
    <property type="term" value="C:endoplasmic reticulum membrane"/>
    <property type="evidence" value="ECO:0007669"/>
    <property type="project" value="UniProtKB-SubCell"/>
</dbReference>
<feature type="transmembrane region" description="Helical" evidence="6">
    <location>
        <begin position="72"/>
        <end position="92"/>
    </location>
</feature>
<dbReference type="Proteomes" id="UP000030752">
    <property type="component" value="Unassembled WGS sequence"/>
</dbReference>